<gene>
    <name evidence="3" type="ORF">DGI_0015</name>
</gene>
<evidence type="ECO:0000313" key="3">
    <source>
        <dbReference type="EMBL" id="AGW11957.1"/>
    </source>
</evidence>
<dbReference type="Pfam" id="PF13174">
    <property type="entry name" value="TPR_6"/>
    <property type="match status" value="2"/>
</dbReference>
<proteinExistence type="predicted"/>
<evidence type="ECO:0000313" key="4">
    <source>
        <dbReference type="Proteomes" id="UP000016587"/>
    </source>
</evidence>
<dbReference type="Proteomes" id="UP000016587">
    <property type="component" value="Chromosome"/>
</dbReference>
<dbReference type="HOGENOM" id="CLU_803462_0_0_7"/>
<sequence>MEELEERLDSMGGTVEQLAVGQDIARAETSTRLGLIEDSLLADGKEKTRLLQEIKAGRQLRAAAARAAQIPQAPPAPAAPADWAPPATQEPAPKIVAEQQPSTLHPEPATPAPLVTQPVPVQPPSEKSPAADPVLSVFVPNLPEPPAAPEVVKRPVSKPSPGIPGYGGGSAAAEGEDPAVAAGLDPYRIVSRPIVQENTPGAAPTPPATPTPPAAGAKPAAASPASVEEAVKLVQAGKVERGRQMLTAYIQENPKGGMLPNAYYWLGETYFQDKRYAQAILAFKDVTTRYPKHDRASAALLKIGLAYEQLGDKPNARFYLGTLVKEYPRSSAAKTATDALQGRLK</sequence>
<organism evidence="3 4">
    <name type="scientific">Megalodesulfovibrio gigas (strain ATCC 19364 / DSM 1382 / NCIMB 9332 / VKM B-1759)</name>
    <name type="common">Desulfovibrio gigas</name>
    <dbReference type="NCBI Taxonomy" id="1121448"/>
    <lineage>
        <taxon>Bacteria</taxon>
        <taxon>Pseudomonadati</taxon>
        <taxon>Thermodesulfobacteriota</taxon>
        <taxon>Desulfovibrionia</taxon>
        <taxon>Desulfovibrionales</taxon>
        <taxon>Desulfovibrionaceae</taxon>
        <taxon>Megalodesulfovibrio</taxon>
    </lineage>
</organism>
<dbReference type="eggNOG" id="COG1729">
    <property type="taxonomic scope" value="Bacteria"/>
</dbReference>
<dbReference type="InterPro" id="IPR014162">
    <property type="entry name" value="CpoB_C"/>
</dbReference>
<feature type="region of interest" description="Disordered" evidence="2">
    <location>
        <begin position="64"/>
        <end position="174"/>
    </location>
</feature>
<feature type="repeat" description="TPR" evidence="1">
    <location>
        <begin position="260"/>
        <end position="293"/>
    </location>
</feature>
<dbReference type="AlphaFoldDB" id="T2G7T4"/>
<dbReference type="EMBL" id="CP006585">
    <property type="protein sequence ID" value="AGW11957.1"/>
    <property type="molecule type" value="Genomic_DNA"/>
</dbReference>
<name>T2G7T4_MEGG1</name>
<dbReference type="SUPFAM" id="SSF48452">
    <property type="entry name" value="TPR-like"/>
    <property type="match status" value="1"/>
</dbReference>
<evidence type="ECO:0000256" key="2">
    <source>
        <dbReference type="SAM" id="MobiDB-lite"/>
    </source>
</evidence>
<dbReference type="SMART" id="SM00028">
    <property type="entry name" value="TPR"/>
    <property type="match status" value="2"/>
</dbReference>
<dbReference type="KEGG" id="dgg:DGI_0015"/>
<dbReference type="PROSITE" id="PS50005">
    <property type="entry name" value="TPR"/>
    <property type="match status" value="1"/>
</dbReference>
<accession>T2G7T4</accession>
<reference evidence="3 4" key="1">
    <citation type="journal article" date="2013" name="J. Bacteriol.">
        <title>Roles of HynAB and Ech, the only two hydrogenases found in the model sulfate reducer Desulfovibrio gigas.</title>
        <authorList>
            <person name="Morais-Silva F.O."/>
            <person name="Santos C.I."/>
            <person name="Rodrigues R."/>
            <person name="Pereira I.A."/>
            <person name="Rodrigues-Pousada C."/>
        </authorList>
    </citation>
    <scope>NUCLEOTIDE SEQUENCE [LARGE SCALE GENOMIC DNA]</scope>
    <source>
        <strain evidence="4">ATCC 19364 / DSM 1382 / NCIMB 9332 / VKM B-1759</strain>
    </source>
</reference>
<dbReference type="PATRIC" id="fig|1121448.10.peg.15"/>
<dbReference type="STRING" id="1121448.DGI_0015"/>
<keyword evidence="4" id="KW-1185">Reference proteome</keyword>
<dbReference type="Gene3D" id="1.25.40.10">
    <property type="entry name" value="Tetratricopeptide repeat domain"/>
    <property type="match status" value="1"/>
</dbReference>
<evidence type="ECO:0000256" key="1">
    <source>
        <dbReference type="PROSITE-ProRule" id="PRU00339"/>
    </source>
</evidence>
<dbReference type="InterPro" id="IPR019734">
    <property type="entry name" value="TPR_rpt"/>
</dbReference>
<dbReference type="NCBIfam" id="TIGR02795">
    <property type="entry name" value="tol_pal_ybgF"/>
    <property type="match status" value="1"/>
</dbReference>
<reference evidence="4" key="2">
    <citation type="submission" date="2013-07" db="EMBL/GenBank/DDBJ databases">
        <authorList>
            <person name="Morais-Silva F.O."/>
            <person name="Rezende A.M."/>
            <person name="Pimentel C."/>
            <person name="Resende D.M."/>
            <person name="Santos C.I."/>
            <person name="Clemente C."/>
            <person name="de Oliveira L.M."/>
            <person name="da Silva S.M."/>
            <person name="Costa D.A."/>
            <person name="Varela-Raposo A."/>
            <person name="Horacio E.C.A."/>
            <person name="Matos M."/>
            <person name="Flores O."/>
            <person name="Ruiz J.C."/>
            <person name="Rodrigues-Pousada C."/>
        </authorList>
    </citation>
    <scope>NUCLEOTIDE SEQUENCE [LARGE SCALE GENOMIC DNA]</scope>
    <source>
        <strain evidence="4">ATCC 19364 / DSM 1382 / NCIMB 9332 / VKM B-1759</strain>
    </source>
</reference>
<feature type="region of interest" description="Disordered" evidence="2">
    <location>
        <begin position="197"/>
        <end position="223"/>
    </location>
</feature>
<dbReference type="InterPro" id="IPR011990">
    <property type="entry name" value="TPR-like_helical_dom_sf"/>
</dbReference>
<protein>
    <submittedName>
        <fullName evidence="3">Uncharacterized protein</fullName>
    </submittedName>
</protein>
<feature type="compositionally biased region" description="Low complexity" evidence="2">
    <location>
        <begin position="214"/>
        <end position="223"/>
    </location>
</feature>
<keyword evidence="1" id="KW-0802">TPR repeat</keyword>
<feature type="compositionally biased region" description="Pro residues" evidence="2">
    <location>
        <begin position="203"/>
        <end position="213"/>
    </location>
</feature>